<evidence type="ECO:0000313" key="2">
    <source>
        <dbReference type="Proteomes" id="UP000688137"/>
    </source>
</evidence>
<protein>
    <submittedName>
        <fullName evidence="1">Uncharacterized protein</fullName>
    </submittedName>
</protein>
<dbReference type="EMBL" id="CAJJDM010000182">
    <property type="protein sequence ID" value="CAD8116493.1"/>
    <property type="molecule type" value="Genomic_DNA"/>
</dbReference>
<sequence length="177" mass="21095">MMKKMNKQYNQLIMHYQLILVINCYYIRKVQKLQINILADSLSLIIFKLLNVRMLNHYREAIIWTDKALRVDSTHVDSLYTNNKQIVQLPKQQQANQALSIDSSHLDFLNTKAESLKQFHIRMIDEYEEAIKWADKDLSIKSWHVSLLHTKRIQIINNYLADSSKQFNHKLFDYKNA</sequence>
<reference evidence="1" key="1">
    <citation type="submission" date="2021-01" db="EMBL/GenBank/DDBJ databases">
        <authorList>
            <consortium name="Genoscope - CEA"/>
            <person name="William W."/>
        </authorList>
    </citation>
    <scope>NUCLEOTIDE SEQUENCE</scope>
</reference>
<keyword evidence="2" id="KW-1185">Reference proteome</keyword>
<dbReference type="AlphaFoldDB" id="A0A8S1QLB5"/>
<proteinExistence type="predicted"/>
<dbReference type="Proteomes" id="UP000688137">
    <property type="component" value="Unassembled WGS sequence"/>
</dbReference>
<name>A0A8S1QLB5_PARPR</name>
<accession>A0A8S1QLB5</accession>
<organism evidence="1 2">
    <name type="scientific">Paramecium primaurelia</name>
    <dbReference type="NCBI Taxonomy" id="5886"/>
    <lineage>
        <taxon>Eukaryota</taxon>
        <taxon>Sar</taxon>
        <taxon>Alveolata</taxon>
        <taxon>Ciliophora</taxon>
        <taxon>Intramacronucleata</taxon>
        <taxon>Oligohymenophorea</taxon>
        <taxon>Peniculida</taxon>
        <taxon>Parameciidae</taxon>
        <taxon>Paramecium</taxon>
    </lineage>
</organism>
<comment type="caution">
    <text evidence="1">The sequence shown here is derived from an EMBL/GenBank/DDBJ whole genome shotgun (WGS) entry which is preliminary data.</text>
</comment>
<gene>
    <name evidence="1" type="ORF">PPRIM_AZ9-3.1.T1730024</name>
</gene>
<evidence type="ECO:0000313" key="1">
    <source>
        <dbReference type="EMBL" id="CAD8116493.1"/>
    </source>
</evidence>